<dbReference type="EMBL" id="BNBE01000001">
    <property type="protein sequence ID" value="GHF89338.1"/>
    <property type="molecule type" value="Genomic_DNA"/>
</dbReference>
<evidence type="ECO:0000313" key="3">
    <source>
        <dbReference type="Proteomes" id="UP000632849"/>
    </source>
</evidence>
<protein>
    <submittedName>
        <fullName evidence="2">Uncharacterized protein</fullName>
    </submittedName>
</protein>
<dbReference type="RefSeq" id="WP_190041202.1">
    <property type="nucleotide sequence ID" value="NZ_BNBE01000001.1"/>
</dbReference>
<evidence type="ECO:0000313" key="2">
    <source>
        <dbReference type="EMBL" id="GHF89338.1"/>
    </source>
</evidence>
<organism evidence="2 3">
    <name type="scientific">Streptomyces filamentosus</name>
    <name type="common">Streptomyces roseosporus</name>
    <dbReference type="NCBI Taxonomy" id="67294"/>
    <lineage>
        <taxon>Bacteria</taxon>
        <taxon>Bacillati</taxon>
        <taxon>Actinomycetota</taxon>
        <taxon>Actinomycetes</taxon>
        <taxon>Kitasatosporales</taxon>
        <taxon>Streptomycetaceae</taxon>
        <taxon>Streptomyces</taxon>
    </lineage>
</organism>
<gene>
    <name evidence="2" type="ORF">GCM10017667_17750</name>
</gene>
<evidence type="ECO:0000256" key="1">
    <source>
        <dbReference type="SAM" id="MobiDB-lite"/>
    </source>
</evidence>
<reference evidence="2" key="1">
    <citation type="journal article" date="2014" name="Int. J. Syst. Evol. Microbiol.">
        <title>Complete genome sequence of Corynebacterium casei LMG S-19264T (=DSM 44701T), isolated from a smear-ripened cheese.</title>
        <authorList>
            <consortium name="US DOE Joint Genome Institute (JGI-PGF)"/>
            <person name="Walter F."/>
            <person name="Albersmeier A."/>
            <person name="Kalinowski J."/>
            <person name="Ruckert C."/>
        </authorList>
    </citation>
    <scope>NUCLEOTIDE SEQUENCE</scope>
    <source>
        <strain evidence="2">JCM 4122</strain>
    </source>
</reference>
<name>A0A919BGB3_STRFL</name>
<feature type="region of interest" description="Disordered" evidence="1">
    <location>
        <begin position="131"/>
        <end position="291"/>
    </location>
</feature>
<comment type="caution">
    <text evidence="2">The sequence shown here is derived from an EMBL/GenBank/DDBJ whole genome shotgun (WGS) entry which is preliminary data.</text>
</comment>
<reference evidence="2" key="2">
    <citation type="submission" date="2020-09" db="EMBL/GenBank/DDBJ databases">
        <authorList>
            <person name="Sun Q."/>
            <person name="Ohkuma M."/>
        </authorList>
    </citation>
    <scope>NUCLEOTIDE SEQUENCE</scope>
    <source>
        <strain evidence="2">JCM 4122</strain>
    </source>
</reference>
<feature type="compositionally biased region" description="Low complexity" evidence="1">
    <location>
        <begin position="168"/>
        <end position="186"/>
    </location>
</feature>
<feature type="region of interest" description="Disordered" evidence="1">
    <location>
        <begin position="86"/>
        <end position="111"/>
    </location>
</feature>
<proteinExistence type="predicted"/>
<accession>A0A919BGB3</accession>
<feature type="compositionally biased region" description="Basic residues" evidence="1">
    <location>
        <begin position="213"/>
        <end position="227"/>
    </location>
</feature>
<keyword evidence="3" id="KW-1185">Reference proteome</keyword>
<sequence>MDTEPGANRRERGVDWLAVHPDLPHLFARLSELVHVHGYAPEELLLVPRAEVDRRETSAFTSGWAEAVADELPRIRREYERRVADAYAQGQNDARGVRRPPRRTDGGPQDGARVIALPFARLLEPPASVVEAEERVRRERELFEQRPAREPERDPEPDPGRYGPGSVPYGSEPGPYGTEPGPYGSEPEPEHGKEPAPETEPDFPVTAQESRGRRNPRPVRKVVRGKGGRPIVPPLAHVPGQQSPPGERRDPDAPGEERRPGRGRRLSERAKALEEDLAAERPQEAPPESAP</sequence>
<dbReference type="AlphaFoldDB" id="A0A919BGB3"/>
<feature type="compositionally biased region" description="Basic and acidic residues" evidence="1">
    <location>
        <begin position="246"/>
        <end position="283"/>
    </location>
</feature>
<dbReference type="Proteomes" id="UP000632849">
    <property type="component" value="Unassembled WGS sequence"/>
</dbReference>
<feature type="compositionally biased region" description="Basic and acidic residues" evidence="1">
    <location>
        <begin position="132"/>
        <end position="159"/>
    </location>
</feature>